<comment type="caution">
    <text evidence="2">The sequence shown here is derived from an EMBL/GenBank/DDBJ whole genome shotgun (WGS) entry which is preliminary data.</text>
</comment>
<dbReference type="InterPro" id="IPR017850">
    <property type="entry name" value="Alkaline_phosphatase_core_sf"/>
</dbReference>
<gene>
    <name evidence="2" type="ORF">CNF02_07100</name>
</gene>
<dbReference type="GO" id="GO:0003824">
    <property type="term" value="F:catalytic activity"/>
    <property type="evidence" value="ECO:0007669"/>
    <property type="project" value="InterPro"/>
</dbReference>
<dbReference type="Pfam" id="PF01676">
    <property type="entry name" value="Metalloenzyme"/>
    <property type="match status" value="1"/>
</dbReference>
<dbReference type="Gene3D" id="3.40.720.10">
    <property type="entry name" value="Alkaline Phosphatase, subunit A"/>
    <property type="match status" value="1"/>
</dbReference>
<evidence type="ECO:0000313" key="2">
    <source>
        <dbReference type="EMBL" id="PDH33883.1"/>
    </source>
</evidence>
<dbReference type="EMBL" id="NTJZ01000006">
    <property type="protein sequence ID" value="PDH33883.1"/>
    <property type="molecule type" value="Genomic_DNA"/>
</dbReference>
<feature type="domain" description="Metalloenzyme" evidence="1">
    <location>
        <begin position="203"/>
        <end position="277"/>
    </location>
</feature>
<dbReference type="AlphaFoldDB" id="A0A2A5WC49"/>
<dbReference type="SUPFAM" id="SSF53649">
    <property type="entry name" value="Alkaline phosphatase-like"/>
    <property type="match status" value="1"/>
</dbReference>
<dbReference type="GO" id="GO:0046872">
    <property type="term" value="F:metal ion binding"/>
    <property type="evidence" value="ECO:0007669"/>
    <property type="project" value="InterPro"/>
</dbReference>
<accession>A0A2A5WC49</accession>
<protein>
    <submittedName>
        <fullName evidence="2">Phosphoglyceromutase</fullName>
    </submittedName>
</protein>
<dbReference type="Proteomes" id="UP000219329">
    <property type="component" value="Unassembled WGS sequence"/>
</dbReference>
<evidence type="ECO:0000259" key="1">
    <source>
        <dbReference type="Pfam" id="PF01676"/>
    </source>
</evidence>
<evidence type="ECO:0000313" key="3">
    <source>
        <dbReference type="Proteomes" id="UP000219329"/>
    </source>
</evidence>
<proteinExistence type="predicted"/>
<dbReference type="InterPro" id="IPR006124">
    <property type="entry name" value="Metalloenzyme"/>
</dbReference>
<organism evidence="2 3">
    <name type="scientific">OM182 bacterium MED-G28</name>
    <dbReference type="NCBI Taxonomy" id="1986256"/>
    <lineage>
        <taxon>Bacteria</taxon>
        <taxon>Pseudomonadati</taxon>
        <taxon>Pseudomonadota</taxon>
        <taxon>Gammaproteobacteria</taxon>
        <taxon>OMG group</taxon>
        <taxon>OM182 clade</taxon>
    </lineage>
</organism>
<reference evidence="2 3" key="1">
    <citation type="submission" date="2017-08" db="EMBL/GenBank/DDBJ databases">
        <title>Fine stratification of microbial communities through a metagenomic profile of the photic zone.</title>
        <authorList>
            <person name="Haro-Moreno J.M."/>
            <person name="Lopez-Perez M."/>
            <person name="De La Torre J."/>
            <person name="Picazo A."/>
            <person name="Camacho A."/>
            <person name="Rodriguez-Valera F."/>
        </authorList>
    </citation>
    <scope>NUCLEOTIDE SEQUENCE [LARGE SCALE GENOMIC DNA]</scope>
    <source>
        <strain evidence="2">MED-G28</strain>
    </source>
</reference>
<name>A0A2A5WC49_9GAMM</name>
<sequence length="366" mass="41405">MLFSLLSANIYGADNVVLITFDGLRWQEVFSGIDENLATLQDYSPQSDRLMQRFWNESPNDRAEALLPFIHQTVFTQGSYAGNRRDNSCAAVSNDWYFSYPGYSEILTGVVNPSIDSNNKVPNTEATFLELLERNSLYSEQTAAFASWDVFPFIFNVERSAVHVNAFSTEANPADNHEIFLNKLQNDIPTPWSTVRNDAFTHQYALSYLRREKPKVLFISYGETDDFAHDGKYDEYIFAANRTDGFIKEIWSTLQSIDQYRDNTVLFITVDHGRGEEPLQSWMHHSSLQATTRANSGLAQYTEGIVGSEATWFAVMGPGVARNGQIQTEEGCITSNRIAATLMEFLGEDYRDYNPAMGAPIQVLFD</sequence>